<dbReference type="EMBL" id="BSUK01000001">
    <property type="protein sequence ID" value="GMA25259.1"/>
    <property type="molecule type" value="Genomic_DNA"/>
</dbReference>
<reference evidence="6" key="1">
    <citation type="journal article" date="2019" name="Int. J. Syst. Evol. Microbiol.">
        <title>The Global Catalogue of Microorganisms (GCM) 10K type strain sequencing project: providing services to taxonomists for standard genome sequencing and annotation.</title>
        <authorList>
            <consortium name="The Broad Institute Genomics Platform"/>
            <consortium name="The Broad Institute Genome Sequencing Center for Infectious Disease"/>
            <person name="Wu L."/>
            <person name="Ma J."/>
        </authorList>
    </citation>
    <scope>NUCLEOTIDE SEQUENCE [LARGE SCALE GENOMIC DNA]</scope>
    <source>
        <strain evidence="6">NBRC 106348</strain>
    </source>
</reference>
<comment type="similarity">
    <text evidence="1 4">Belongs to the glycosyl hydrolase 1 family.</text>
</comment>
<dbReference type="Proteomes" id="UP001157091">
    <property type="component" value="Unassembled WGS sequence"/>
</dbReference>
<dbReference type="InterPro" id="IPR001360">
    <property type="entry name" value="Glyco_hydro_1"/>
</dbReference>
<proteinExistence type="inferred from homology"/>
<dbReference type="Pfam" id="PF00232">
    <property type="entry name" value="Glyco_hydro_1"/>
    <property type="match status" value="1"/>
</dbReference>
<keyword evidence="2" id="KW-0378">Hydrolase</keyword>
<dbReference type="PANTHER" id="PTHR10353">
    <property type="entry name" value="GLYCOSYL HYDROLASE"/>
    <property type="match status" value="1"/>
</dbReference>
<name>A0ABQ6I5M5_9MICO</name>
<comment type="caution">
    <text evidence="5">The sequence shown here is derived from an EMBL/GenBank/DDBJ whole genome shotgun (WGS) entry which is preliminary data.</text>
</comment>
<dbReference type="RefSeq" id="WP_348525243.1">
    <property type="nucleotide sequence ID" value="NZ_BSUK01000001.1"/>
</dbReference>
<evidence type="ECO:0008006" key="7">
    <source>
        <dbReference type="Google" id="ProtNLM"/>
    </source>
</evidence>
<keyword evidence="3" id="KW-0326">Glycosidase</keyword>
<dbReference type="PANTHER" id="PTHR10353:SF36">
    <property type="entry name" value="LP05116P"/>
    <property type="match status" value="1"/>
</dbReference>
<keyword evidence="6" id="KW-1185">Reference proteome</keyword>
<accession>A0ABQ6I5M5</accession>
<sequence>MLALLTTLVTNPALVGRERSELRADELPPPDEATGDALVAAHRAAREELAAVPGLRSGWTVANQVFQPLASDDAATAERAAATTREWAWSREDRYLDAAKGDDFVGVQSYTRTVVGPDGPLPAPEDVVHTETGWEYYPESIGHALRHTASIVGDTPLLVTENGIATSDDAQRVAYLDGALAAVEGALADGIDVRGYLHWSLLDNFEWGTWDAHFGLVAVDRDTFVRTPKPSLAHLGAHARAGRAAVVGGA</sequence>
<evidence type="ECO:0000256" key="2">
    <source>
        <dbReference type="ARBA" id="ARBA00022801"/>
    </source>
</evidence>
<evidence type="ECO:0000256" key="1">
    <source>
        <dbReference type="ARBA" id="ARBA00010838"/>
    </source>
</evidence>
<evidence type="ECO:0000313" key="6">
    <source>
        <dbReference type="Proteomes" id="UP001157091"/>
    </source>
</evidence>
<gene>
    <name evidence="5" type="ORF">GCM10025864_30180</name>
</gene>
<dbReference type="SUPFAM" id="SSF51445">
    <property type="entry name" value="(Trans)glycosidases"/>
    <property type="match status" value="1"/>
</dbReference>
<organism evidence="5 6">
    <name type="scientific">Luteimicrobium album</name>
    <dbReference type="NCBI Taxonomy" id="1054550"/>
    <lineage>
        <taxon>Bacteria</taxon>
        <taxon>Bacillati</taxon>
        <taxon>Actinomycetota</taxon>
        <taxon>Actinomycetes</taxon>
        <taxon>Micrococcales</taxon>
        <taxon>Luteimicrobium</taxon>
    </lineage>
</organism>
<protein>
    <recommendedName>
        <fullName evidence="7">Glycosyl hydrolase family protein</fullName>
    </recommendedName>
</protein>
<evidence type="ECO:0000256" key="4">
    <source>
        <dbReference type="RuleBase" id="RU003690"/>
    </source>
</evidence>
<dbReference type="InterPro" id="IPR017853">
    <property type="entry name" value="GH"/>
</dbReference>
<dbReference type="PRINTS" id="PR00131">
    <property type="entry name" value="GLHYDRLASE1"/>
</dbReference>
<dbReference type="Gene3D" id="3.20.20.80">
    <property type="entry name" value="Glycosidases"/>
    <property type="match status" value="1"/>
</dbReference>
<evidence type="ECO:0000313" key="5">
    <source>
        <dbReference type="EMBL" id="GMA25259.1"/>
    </source>
</evidence>
<evidence type="ECO:0000256" key="3">
    <source>
        <dbReference type="ARBA" id="ARBA00023295"/>
    </source>
</evidence>